<name>A0A3M2J5S1_9CELL</name>
<comment type="caution">
    <text evidence="9">The sequence shown here is derived from an EMBL/GenBank/DDBJ whole genome shotgun (WGS) entry which is preliminary data.</text>
</comment>
<evidence type="ECO:0000256" key="2">
    <source>
        <dbReference type="ARBA" id="ARBA00022448"/>
    </source>
</evidence>
<evidence type="ECO:0000256" key="6">
    <source>
        <dbReference type="ARBA" id="ARBA00023136"/>
    </source>
</evidence>
<comment type="similarity">
    <text evidence="7">Belongs to the drug/metabolite transporter (DMT) superfamily. Small multidrug resistance (SMR) (TC 2.A.7.1) family.</text>
</comment>
<dbReference type="Pfam" id="PF00893">
    <property type="entry name" value="Multi_Drug_Res"/>
    <property type="match status" value="1"/>
</dbReference>
<dbReference type="PANTHER" id="PTHR30561">
    <property type="entry name" value="SMR FAMILY PROTON-DEPENDENT DRUG EFFLUX TRANSPORTER SUGE"/>
    <property type="match status" value="1"/>
</dbReference>
<protein>
    <submittedName>
        <fullName evidence="9">QacE family quaternary ammonium compound efflux SMR transporter</fullName>
    </submittedName>
</protein>
<dbReference type="Gene3D" id="1.10.3730.20">
    <property type="match status" value="1"/>
</dbReference>
<evidence type="ECO:0000256" key="7">
    <source>
        <dbReference type="RuleBase" id="RU003942"/>
    </source>
</evidence>
<keyword evidence="6 8" id="KW-0472">Membrane</keyword>
<dbReference type="Proteomes" id="UP000269289">
    <property type="component" value="Unassembled WGS sequence"/>
</dbReference>
<dbReference type="EMBL" id="RFFI01000048">
    <property type="protein sequence ID" value="RMI09457.1"/>
    <property type="molecule type" value="Genomic_DNA"/>
</dbReference>
<evidence type="ECO:0000256" key="3">
    <source>
        <dbReference type="ARBA" id="ARBA00022475"/>
    </source>
</evidence>
<feature type="transmembrane region" description="Helical" evidence="8">
    <location>
        <begin position="110"/>
        <end position="128"/>
    </location>
</feature>
<organism evidence="9 10">
    <name type="scientific">Cellulomonas triticagri</name>
    <dbReference type="NCBI Taxonomy" id="2483352"/>
    <lineage>
        <taxon>Bacteria</taxon>
        <taxon>Bacillati</taxon>
        <taxon>Actinomycetota</taxon>
        <taxon>Actinomycetes</taxon>
        <taxon>Micrococcales</taxon>
        <taxon>Cellulomonadaceae</taxon>
        <taxon>Cellulomonas</taxon>
    </lineage>
</organism>
<dbReference type="InterPro" id="IPR037185">
    <property type="entry name" value="EmrE-like"/>
</dbReference>
<sequence>MPATPSPSSPSSPAPRSPARARWAAPRAGLLLAGAIAVEVTGSLALRAAVDHPAWYAVVVPAYVTAFVLLGAVLRAGMPLGVAYGVWGATGVALTAALGALVFAEPFTPVVVAGIVLIMVGVLVVEIGSQRAHRERGAATGGA</sequence>
<dbReference type="InterPro" id="IPR000390">
    <property type="entry name" value="Small_drug/metabolite_transptr"/>
</dbReference>
<evidence type="ECO:0000256" key="1">
    <source>
        <dbReference type="ARBA" id="ARBA00004651"/>
    </source>
</evidence>
<keyword evidence="10" id="KW-1185">Reference proteome</keyword>
<gene>
    <name evidence="9" type="ORF">EBM89_10105</name>
</gene>
<dbReference type="GO" id="GO:0022857">
    <property type="term" value="F:transmembrane transporter activity"/>
    <property type="evidence" value="ECO:0007669"/>
    <property type="project" value="InterPro"/>
</dbReference>
<evidence type="ECO:0000256" key="5">
    <source>
        <dbReference type="ARBA" id="ARBA00022989"/>
    </source>
</evidence>
<keyword evidence="2" id="KW-0813">Transport</keyword>
<dbReference type="AlphaFoldDB" id="A0A3M2J5S1"/>
<keyword evidence="5 8" id="KW-1133">Transmembrane helix</keyword>
<comment type="subcellular location">
    <subcellularLocation>
        <location evidence="1 7">Cell membrane</location>
        <topology evidence="1 7">Multi-pass membrane protein</topology>
    </subcellularLocation>
</comment>
<evidence type="ECO:0000256" key="4">
    <source>
        <dbReference type="ARBA" id="ARBA00022692"/>
    </source>
</evidence>
<dbReference type="SUPFAM" id="SSF103481">
    <property type="entry name" value="Multidrug resistance efflux transporter EmrE"/>
    <property type="match status" value="1"/>
</dbReference>
<keyword evidence="3" id="KW-1003">Cell membrane</keyword>
<feature type="transmembrane region" description="Helical" evidence="8">
    <location>
        <begin position="81"/>
        <end position="104"/>
    </location>
</feature>
<proteinExistence type="inferred from homology"/>
<dbReference type="GO" id="GO:0005886">
    <property type="term" value="C:plasma membrane"/>
    <property type="evidence" value="ECO:0007669"/>
    <property type="project" value="UniProtKB-SubCell"/>
</dbReference>
<keyword evidence="4 7" id="KW-0812">Transmembrane</keyword>
<accession>A0A3M2J5S1</accession>
<feature type="transmembrane region" description="Helical" evidence="8">
    <location>
        <begin position="55"/>
        <end position="74"/>
    </location>
</feature>
<dbReference type="InterPro" id="IPR045324">
    <property type="entry name" value="Small_multidrug_res"/>
</dbReference>
<dbReference type="PANTHER" id="PTHR30561:SF1">
    <property type="entry name" value="MULTIDRUG TRANSPORTER EMRE"/>
    <property type="match status" value="1"/>
</dbReference>
<reference evidence="9 10" key="1">
    <citation type="submission" date="2018-10" db="EMBL/GenBank/DDBJ databases">
        <title>Isolation, diversity and antifungal activity of actinobacteria from wheat.</title>
        <authorList>
            <person name="Han C."/>
        </authorList>
    </citation>
    <scope>NUCLEOTIDE SEQUENCE [LARGE SCALE GENOMIC DNA]</scope>
    <source>
        <strain evidence="9 10">NEAU-YY56</strain>
    </source>
</reference>
<evidence type="ECO:0000256" key="8">
    <source>
        <dbReference type="SAM" id="Phobius"/>
    </source>
</evidence>
<evidence type="ECO:0000313" key="10">
    <source>
        <dbReference type="Proteomes" id="UP000269289"/>
    </source>
</evidence>
<evidence type="ECO:0000313" key="9">
    <source>
        <dbReference type="EMBL" id="RMI09457.1"/>
    </source>
</evidence>